<sequence>MTLTRLNPIAPKSTALLVIDVQNGTYSDKERAKRPYFHERATNETIPNIVRLLTACRRAQADVIFTVIESLTLDGRDRSLDYKLSGFNFSKGSWEAQIPIDVAPLPNEIVLPKTSSSLFNSTVFDYVLRNIGIDTVLVTGFLTDQCVDHTIRDGADRGFYMTCIADACATESPERHEAALSAFKGYCRIRTTAEVVAELGKG</sequence>
<protein>
    <submittedName>
        <fullName evidence="1">Cysteine hydrolase</fullName>
    </submittedName>
</protein>
<name>A0ACC5R4T6_9HYPH</name>
<accession>A0ACC5R4T6</accession>
<comment type="caution">
    <text evidence="1">The sequence shown here is derived from an EMBL/GenBank/DDBJ whole genome shotgun (WGS) entry which is preliminary data.</text>
</comment>
<keyword evidence="1" id="KW-0378">Hydrolase</keyword>
<evidence type="ECO:0000313" key="1">
    <source>
        <dbReference type="EMBL" id="MBK1867672.1"/>
    </source>
</evidence>
<dbReference type="EMBL" id="JAENHL010000007">
    <property type="protein sequence ID" value="MBK1867672.1"/>
    <property type="molecule type" value="Genomic_DNA"/>
</dbReference>
<keyword evidence="2" id="KW-1185">Reference proteome</keyword>
<dbReference type="Proteomes" id="UP000616151">
    <property type="component" value="Unassembled WGS sequence"/>
</dbReference>
<evidence type="ECO:0000313" key="2">
    <source>
        <dbReference type="Proteomes" id="UP000616151"/>
    </source>
</evidence>
<gene>
    <name evidence="1" type="ORF">JHL16_15040</name>
</gene>
<organism evidence="1 2">
    <name type="scientific">Taklimakanibacter albus</name>
    <dbReference type="NCBI Taxonomy" id="2800327"/>
    <lineage>
        <taxon>Bacteria</taxon>
        <taxon>Pseudomonadati</taxon>
        <taxon>Pseudomonadota</taxon>
        <taxon>Alphaproteobacteria</taxon>
        <taxon>Hyphomicrobiales</taxon>
        <taxon>Aestuariivirgaceae</taxon>
        <taxon>Taklimakanibacter</taxon>
    </lineage>
</organism>
<reference evidence="1" key="1">
    <citation type="submission" date="2021-01" db="EMBL/GenBank/DDBJ databases">
        <authorList>
            <person name="Sun Q."/>
        </authorList>
    </citation>
    <scope>NUCLEOTIDE SEQUENCE</scope>
    <source>
        <strain evidence="1">YIM B02566</strain>
    </source>
</reference>
<proteinExistence type="predicted"/>